<sequence length="231" mass="25684">MKRVFDEISDEEWENHSFKPSRILGASSTSKSTTPPPIESFAFNSRSDDHFVDLTDDREDEGFELQAEDLEDHDADGVTAGRSVGRGRRFVVDDDEDEAAEVVEVKSDEDEEGPMLFDVGEEDEEFEEVEEEEEDVVGKALQKCAKISAELRKELYGSSSASANCDRYSEVDSSSVRIVTQEDVSAACGTEDSDFQPLLKPYQLVGVNFLMLLNRKKIGGALVVVVVRKGR</sequence>
<comment type="caution">
    <text evidence="2">The sequence shown here is derived from an EMBL/GenBank/DDBJ whole genome shotgun (WGS) entry which is preliminary data.</text>
</comment>
<dbReference type="EMBL" id="JAKOGI010000846">
    <property type="protein sequence ID" value="KAJ8429912.1"/>
    <property type="molecule type" value="Genomic_DNA"/>
</dbReference>
<name>A0A9Q1Q588_9CARY</name>
<keyword evidence="3" id="KW-1185">Reference proteome</keyword>
<evidence type="ECO:0000256" key="1">
    <source>
        <dbReference type="SAM" id="MobiDB-lite"/>
    </source>
</evidence>
<accession>A0A9Q1Q588</accession>
<reference evidence="2" key="1">
    <citation type="submission" date="2022-04" db="EMBL/GenBank/DDBJ databases">
        <title>Carnegiea gigantea Genome sequencing and assembly v2.</title>
        <authorList>
            <person name="Copetti D."/>
            <person name="Sanderson M.J."/>
            <person name="Burquez A."/>
            <person name="Wojciechowski M.F."/>
        </authorList>
    </citation>
    <scope>NUCLEOTIDE SEQUENCE</scope>
    <source>
        <strain evidence="2">SGP5-SGP5p</strain>
        <tissue evidence="2">Aerial part</tissue>
    </source>
</reference>
<dbReference type="OrthoDB" id="1751307at2759"/>
<evidence type="ECO:0000313" key="2">
    <source>
        <dbReference type="EMBL" id="KAJ8429912.1"/>
    </source>
</evidence>
<organism evidence="2 3">
    <name type="scientific">Carnegiea gigantea</name>
    <dbReference type="NCBI Taxonomy" id="171969"/>
    <lineage>
        <taxon>Eukaryota</taxon>
        <taxon>Viridiplantae</taxon>
        <taxon>Streptophyta</taxon>
        <taxon>Embryophyta</taxon>
        <taxon>Tracheophyta</taxon>
        <taxon>Spermatophyta</taxon>
        <taxon>Magnoliopsida</taxon>
        <taxon>eudicotyledons</taxon>
        <taxon>Gunneridae</taxon>
        <taxon>Pentapetalae</taxon>
        <taxon>Caryophyllales</taxon>
        <taxon>Cactineae</taxon>
        <taxon>Cactaceae</taxon>
        <taxon>Cactoideae</taxon>
        <taxon>Echinocereeae</taxon>
        <taxon>Carnegiea</taxon>
    </lineage>
</organism>
<proteinExistence type="predicted"/>
<dbReference type="Proteomes" id="UP001153076">
    <property type="component" value="Unassembled WGS sequence"/>
</dbReference>
<feature type="region of interest" description="Disordered" evidence="1">
    <location>
        <begin position="1"/>
        <end position="45"/>
    </location>
</feature>
<gene>
    <name evidence="2" type="ORF">Cgig2_025342</name>
</gene>
<protein>
    <submittedName>
        <fullName evidence="2">Uncharacterized protein</fullName>
    </submittedName>
</protein>
<dbReference type="AlphaFoldDB" id="A0A9Q1Q588"/>
<evidence type="ECO:0000313" key="3">
    <source>
        <dbReference type="Proteomes" id="UP001153076"/>
    </source>
</evidence>